<dbReference type="GO" id="GO:0015562">
    <property type="term" value="F:efflux transmembrane transporter activity"/>
    <property type="evidence" value="ECO:0007669"/>
    <property type="project" value="InterPro"/>
</dbReference>
<evidence type="ECO:0000313" key="9">
    <source>
        <dbReference type="EMBL" id="KDA53883.1"/>
    </source>
</evidence>
<dbReference type="GO" id="GO:0015288">
    <property type="term" value="F:porin activity"/>
    <property type="evidence" value="ECO:0007669"/>
    <property type="project" value="TreeGrafter"/>
</dbReference>
<dbReference type="EMBL" id="JMFG01000016">
    <property type="protein sequence ID" value="KDA53883.1"/>
    <property type="molecule type" value="Genomic_DNA"/>
</dbReference>
<dbReference type="Proteomes" id="UP000027284">
    <property type="component" value="Unassembled WGS sequence"/>
</dbReference>
<name>A0A062XSW4_9BACT</name>
<evidence type="ECO:0000313" key="10">
    <source>
        <dbReference type="Proteomes" id="UP000027284"/>
    </source>
</evidence>
<dbReference type="InterPro" id="IPR051906">
    <property type="entry name" value="TolC-like"/>
</dbReference>
<reference evidence="9 10" key="1">
    <citation type="submission" date="2014-04" db="EMBL/GenBank/DDBJ databases">
        <title>The Genome Sequence of Thermoanaerobaculum aquaticum MP-01, The First Cultivated Group 23 Acidobacterium.</title>
        <authorList>
            <person name="Stamps B.W."/>
            <person name="Losey N.A."/>
            <person name="Lawson P.A."/>
            <person name="Stevenson B.S."/>
        </authorList>
    </citation>
    <scope>NUCLEOTIDE SEQUENCE [LARGE SCALE GENOMIC DNA]</scope>
    <source>
        <strain evidence="9 10">MP-01</strain>
    </source>
</reference>
<dbReference type="AlphaFoldDB" id="A0A062XSW4"/>
<keyword evidence="4" id="KW-1134">Transmembrane beta strand</keyword>
<feature type="coiled-coil region" evidence="8">
    <location>
        <begin position="120"/>
        <end position="147"/>
    </location>
</feature>
<dbReference type="InterPro" id="IPR003423">
    <property type="entry name" value="OMP_efflux"/>
</dbReference>
<keyword evidence="8" id="KW-0175">Coiled coil</keyword>
<dbReference type="GO" id="GO:1990281">
    <property type="term" value="C:efflux pump complex"/>
    <property type="evidence" value="ECO:0007669"/>
    <property type="project" value="TreeGrafter"/>
</dbReference>
<dbReference type="PANTHER" id="PTHR30026">
    <property type="entry name" value="OUTER MEMBRANE PROTEIN TOLC"/>
    <property type="match status" value="1"/>
</dbReference>
<comment type="caution">
    <text evidence="9">The sequence shown here is derived from an EMBL/GenBank/DDBJ whole genome shotgun (WGS) entry which is preliminary data.</text>
</comment>
<dbReference type="PANTHER" id="PTHR30026:SF20">
    <property type="entry name" value="OUTER MEMBRANE PROTEIN TOLC"/>
    <property type="match status" value="1"/>
</dbReference>
<dbReference type="Pfam" id="PF02321">
    <property type="entry name" value="OEP"/>
    <property type="match status" value="1"/>
</dbReference>
<comment type="subcellular location">
    <subcellularLocation>
        <location evidence="1">Cell outer membrane</location>
    </subcellularLocation>
</comment>
<sequence>MKSRVFWFGMLLAVRTAAGQELTLGRALELATQGPAVQAAERAAQESQAKIGEVAAPRLPQVELEAQARGLRKDPGFLVPRGAFGNPIPLALVTGEREIQTGRLTVSQLLWDWRRTGLAVAAAEAQAQAYESQREAVRLQVAKATVEAFARAWEAQGDWAACQQAKAAAVETLRVVQAMVAQGLLPKSDQLAAEFVVARREAELAAAEAALTGALAVLRELTGVEVKSVVLEAEKLEKTSAKVQGTVRRPELQALRFQKDALANAAQASRRESWPLLVAVGGVEHVRDRFYLHQTNSFAAVVLKAQLFDGGQAASRSKALRLQAETIGFQLEATSRAVEREISVAEAKEMAAKKALSAAVQAAAFAEEEVRLESLRHAQGLATTRDLLSAQEHLAQARAAIAKAQAAWLSALGEKAAAYGEDFLRVFGGEV</sequence>
<dbReference type="SUPFAM" id="SSF56954">
    <property type="entry name" value="Outer membrane efflux proteins (OEP)"/>
    <property type="match status" value="1"/>
</dbReference>
<evidence type="ECO:0008006" key="11">
    <source>
        <dbReference type="Google" id="ProtNLM"/>
    </source>
</evidence>
<evidence type="ECO:0000256" key="1">
    <source>
        <dbReference type="ARBA" id="ARBA00004442"/>
    </source>
</evidence>
<keyword evidence="7" id="KW-0998">Cell outer membrane</keyword>
<keyword evidence="5" id="KW-0812">Transmembrane</keyword>
<protein>
    <recommendedName>
        <fullName evidence="11">TolC family protein</fullName>
    </recommendedName>
</protein>
<keyword evidence="3" id="KW-0813">Transport</keyword>
<proteinExistence type="inferred from homology"/>
<dbReference type="RefSeq" id="WP_038048864.1">
    <property type="nucleotide sequence ID" value="NZ_JMFG01000016.1"/>
</dbReference>
<accession>A0A062XSW4</accession>
<gene>
    <name evidence="9" type="ORF">EG19_02605</name>
</gene>
<dbReference type="Gene3D" id="1.20.1600.10">
    <property type="entry name" value="Outer membrane efflux proteins (OEP)"/>
    <property type="match status" value="1"/>
</dbReference>
<keyword evidence="10" id="KW-1185">Reference proteome</keyword>
<evidence type="ECO:0000256" key="4">
    <source>
        <dbReference type="ARBA" id="ARBA00022452"/>
    </source>
</evidence>
<evidence type="ECO:0000256" key="8">
    <source>
        <dbReference type="SAM" id="Coils"/>
    </source>
</evidence>
<dbReference type="GO" id="GO:0009279">
    <property type="term" value="C:cell outer membrane"/>
    <property type="evidence" value="ECO:0007669"/>
    <property type="project" value="UniProtKB-SubCell"/>
</dbReference>
<evidence type="ECO:0000256" key="2">
    <source>
        <dbReference type="ARBA" id="ARBA00007613"/>
    </source>
</evidence>
<evidence type="ECO:0000256" key="7">
    <source>
        <dbReference type="ARBA" id="ARBA00023237"/>
    </source>
</evidence>
<evidence type="ECO:0000256" key="5">
    <source>
        <dbReference type="ARBA" id="ARBA00022692"/>
    </source>
</evidence>
<comment type="similarity">
    <text evidence="2">Belongs to the outer membrane factor (OMF) (TC 1.B.17) family.</text>
</comment>
<evidence type="ECO:0000256" key="6">
    <source>
        <dbReference type="ARBA" id="ARBA00023136"/>
    </source>
</evidence>
<evidence type="ECO:0000256" key="3">
    <source>
        <dbReference type="ARBA" id="ARBA00022448"/>
    </source>
</evidence>
<keyword evidence="6" id="KW-0472">Membrane</keyword>
<organism evidence="9 10">
    <name type="scientific">Thermoanaerobaculum aquaticum</name>
    <dbReference type="NCBI Taxonomy" id="1312852"/>
    <lineage>
        <taxon>Bacteria</taxon>
        <taxon>Pseudomonadati</taxon>
        <taxon>Acidobacteriota</taxon>
        <taxon>Thermoanaerobaculia</taxon>
        <taxon>Thermoanaerobaculales</taxon>
        <taxon>Thermoanaerobaculaceae</taxon>
        <taxon>Thermoanaerobaculum</taxon>
    </lineage>
</organism>
<dbReference type="STRING" id="1312852.EG19_02605"/>